<reference evidence="2 3" key="1">
    <citation type="submission" date="2018-08" db="EMBL/GenBank/DDBJ databases">
        <title>Aphanomyces genome sequencing and annotation.</title>
        <authorList>
            <person name="Minardi D."/>
            <person name="Oidtmann B."/>
            <person name="Van Der Giezen M."/>
            <person name="Studholme D.J."/>
        </authorList>
    </citation>
    <scope>NUCLEOTIDE SEQUENCE [LARGE SCALE GENOMIC DNA]</scope>
    <source>
        <strain evidence="2 3">D2</strain>
    </source>
</reference>
<feature type="compositionally biased region" description="Basic and acidic residues" evidence="1">
    <location>
        <begin position="892"/>
        <end position="902"/>
    </location>
</feature>
<dbReference type="Proteomes" id="UP000266643">
    <property type="component" value="Unassembled WGS sequence"/>
</dbReference>
<name>A0A397DD32_APHAT</name>
<sequence length="902" mass="103546">MQLARDRTRDLVSRCFVDVLGHRVSAIYAPNVVNTMRGKWKASKEYTPIDTETARLWGEYMSGASMLSSFFKGEERVAMRLHTKKLDGYVESMSVGEVRGYMHEIVDPGATDVFEVNKVLYGATAPYKTVLAASGNATQDWQTFYDLSEQTPTLVKLETTATNDDAVVCCGVTIQEMPNATVPLLDRRDLFDQSVMMDVVQAEGMLVYLSSLFPEVNLTKEHVKRVPVDYYCRCNKEKFVQKLFSVPPSDLSSLANEGGVLLSFMSSSAKVKSSGVRRSSRPDADRSDDQRKEKDPLALRQLSTPDDLDTYMEKLYEEDMESKLDGITQILNLSEYGANIEMLVQNEAVLNDEYKKNYDFTLHMMRIFWCYSNFLQLHPILSNYRIGAITLKIVDFEVKRHQLRIEEEKLLQESLVKASHEHPDVLAKLKSEAKKNKKRSKKQDQLLFVCLSVLFNLSEDIHTERKMVKKKIVHFLAKMLDRVTPDLVILTLGFLKKLSSVFEENKDTMIELQVPEKVIRYVKCNHDKTAQIALKLLFNLSWDARVRDAMVKNSLVPKLVELLKKPPFRALTLRILYHLSMDDRCKSMFTYTEAIPIVMQLVINFPQNMVAKELMALGVNLSVNGRNAEMMAQNKGLDALVQRVLRTRDVLLMKCIRNISHWSFSLQEDLASEKMYKHKGLWAAYVVPLLELAQSSDNHDLVVEILGTLGNLTPQDLPPKSSWDKILAQYYTVIPFLNKLLVPGFSQDDMVLQVIMFVSALMLEPKCAPLITSSRVVRSFHTIFQDKQSDHEITLQLLFCFYRMLRHPETLDEVLYGTNMLPDLLLAADSTNVEVCHSSYVILDHDIHEGEVGEFGRQIRRRRFEIHNAEYWNLMRHRDASPTAFHDDDPDDRDHEYSHSRK</sequence>
<dbReference type="GO" id="GO:0019894">
    <property type="term" value="F:kinesin binding"/>
    <property type="evidence" value="ECO:0007669"/>
    <property type="project" value="InterPro"/>
</dbReference>
<dbReference type="GO" id="GO:0051082">
    <property type="term" value="F:unfolded protein binding"/>
    <property type="evidence" value="ECO:0007669"/>
    <property type="project" value="InterPro"/>
</dbReference>
<gene>
    <name evidence="2" type="ORF">DYB30_009918</name>
</gene>
<dbReference type="InterPro" id="IPR011989">
    <property type="entry name" value="ARM-like"/>
</dbReference>
<dbReference type="VEuPathDB" id="FungiDB:H257_03608"/>
<organism evidence="2 3">
    <name type="scientific">Aphanomyces astaci</name>
    <name type="common">Crayfish plague agent</name>
    <dbReference type="NCBI Taxonomy" id="112090"/>
    <lineage>
        <taxon>Eukaryota</taxon>
        <taxon>Sar</taxon>
        <taxon>Stramenopiles</taxon>
        <taxon>Oomycota</taxon>
        <taxon>Saprolegniomycetes</taxon>
        <taxon>Saprolegniales</taxon>
        <taxon>Verrucalvaceae</taxon>
        <taxon>Aphanomyces</taxon>
    </lineage>
</organism>
<dbReference type="PANTHER" id="PTHR15605:SF2">
    <property type="entry name" value="KINESIN-ASSOCIATED PROTEIN 3"/>
    <property type="match status" value="1"/>
</dbReference>
<dbReference type="SUPFAM" id="SSF64397">
    <property type="entry name" value="Hsp33 domain"/>
    <property type="match status" value="1"/>
</dbReference>
<dbReference type="SMART" id="SM01297">
    <property type="entry name" value="KAP"/>
    <property type="match status" value="1"/>
</dbReference>
<dbReference type="GO" id="GO:0006457">
    <property type="term" value="P:protein folding"/>
    <property type="evidence" value="ECO:0007669"/>
    <property type="project" value="InterPro"/>
</dbReference>
<dbReference type="VEuPathDB" id="FungiDB:H257_03607"/>
<dbReference type="Pfam" id="PF01430">
    <property type="entry name" value="HSP33"/>
    <property type="match status" value="1"/>
</dbReference>
<dbReference type="GO" id="GO:0044782">
    <property type="term" value="P:cilium organization"/>
    <property type="evidence" value="ECO:0007669"/>
    <property type="project" value="TreeGrafter"/>
</dbReference>
<dbReference type="GO" id="GO:0007018">
    <property type="term" value="P:microtubule-based movement"/>
    <property type="evidence" value="ECO:0007669"/>
    <property type="project" value="TreeGrafter"/>
</dbReference>
<dbReference type="AlphaFoldDB" id="A0A397DD32"/>
<evidence type="ECO:0000256" key="1">
    <source>
        <dbReference type="SAM" id="MobiDB-lite"/>
    </source>
</evidence>
<dbReference type="PANTHER" id="PTHR15605">
    <property type="entry name" value="KINESIN-ASSOCIATED PROTEINS"/>
    <property type="match status" value="1"/>
</dbReference>
<protein>
    <submittedName>
        <fullName evidence="2">Uncharacterized protein</fullName>
    </submittedName>
</protein>
<dbReference type="Gene3D" id="3.55.30.10">
    <property type="entry name" value="Hsp33 domain"/>
    <property type="match status" value="1"/>
</dbReference>
<feature type="region of interest" description="Disordered" evidence="1">
    <location>
        <begin position="273"/>
        <end position="296"/>
    </location>
</feature>
<evidence type="ECO:0000313" key="2">
    <source>
        <dbReference type="EMBL" id="RHY63176.1"/>
    </source>
</evidence>
<dbReference type="InterPro" id="IPR008658">
    <property type="entry name" value="KAP3"/>
</dbReference>
<dbReference type="EMBL" id="QUTD01005242">
    <property type="protein sequence ID" value="RHY63176.1"/>
    <property type="molecule type" value="Genomic_DNA"/>
</dbReference>
<dbReference type="GO" id="GO:0005930">
    <property type="term" value="C:axoneme"/>
    <property type="evidence" value="ECO:0007669"/>
    <property type="project" value="TreeGrafter"/>
</dbReference>
<dbReference type="Gene3D" id="1.25.10.10">
    <property type="entry name" value="Leucine-rich Repeat Variant"/>
    <property type="match status" value="1"/>
</dbReference>
<evidence type="ECO:0000313" key="3">
    <source>
        <dbReference type="Proteomes" id="UP000266643"/>
    </source>
</evidence>
<dbReference type="GO" id="GO:0035869">
    <property type="term" value="C:ciliary transition zone"/>
    <property type="evidence" value="ECO:0007669"/>
    <property type="project" value="TreeGrafter"/>
</dbReference>
<dbReference type="InterPro" id="IPR016153">
    <property type="entry name" value="Heat_shock_Hsp33_N"/>
</dbReference>
<feature type="region of interest" description="Disordered" evidence="1">
    <location>
        <begin position="883"/>
        <end position="902"/>
    </location>
</feature>
<dbReference type="SUPFAM" id="SSF48371">
    <property type="entry name" value="ARM repeat"/>
    <property type="match status" value="1"/>
</dbReference>
<accession>A0A397DD32</accession>
<dbReference type="GO" id="GO:0016939">
    <property type="term" value="C:kinesin II complex"/>
    <property type="evidence" value="ECO:0007669"/>
    <property type="project" value="TreeGrafter"/>
</dbReference>
<proteinExistence type="predicted"/>
<dbReference type="Pfam" id="PF05804">
    <property type="entry name" value="KAP"/>
    <property type="match status" value="1"/>
</dbReference>
<comment type="caution">
    <text evidence="2">The sequence shown here is derived from an EMBL/GenBank/DDBJ whole genome shotgun (WGS) entry which is preliminary data.</text>
</comment>
<feature type="compositionally biased region" description="Basic and acidic residues" evidence="1">
    <location>
        <begin position="280"/>
        <end position="296"/>
    </location>
</feature>
<dbReference type="InterPro" id="IPR000397">
    <property type="entry name" value="Heat_shock_Hsp33"/>
</dbReference>
<dbReference type="InterPro" id="IPR016024">
    <property type="entry name" value="ARM-type_fold"/>
</dbReference>